<dbReference type="EMBL" id="JARBHB010000008">
    <property type="protein sequence ID" value="KAJ8877468.1"/>
    <property type="molecule type" value="Genomic_DNA"/>
</dbReference>
<dbReference type="Proteomes" id="UP001159363">
    <property type="component" value="Chromosome 7"/>
</dbReference>
<keyword evidence="2" id="KW-1185">Reference proteome</keyword>
<sequence length="178" mass="20022">MYTCQHELKQLLQIPAHTEVSTLQSELVNTVPHLQSVQHLIPSAVEHEEVKLCLGGVLRRPAALTIEQREGGRAPNCAISFGARVAVAWPIDLWQKRVNPESNPNQDFRESANKNTLWRSKTCSPVMPDWAESTRRPKVAVAKINFLNALEKYAMDTCPSTGVHAIHYAHCARCFHYT</sequence>
<comment type="caution">
    <text evidence="1">The sequence shown here is derived from an EMBL/GenBank/DDBJ whole genome shotgun (WGS) entry which is preliminary data.</text>
</comment>
<proteinExistence type="predicted"/>
<accession>A0ABQ9GZK1</accession>
<protein>
    <submittedName>
        <fullName evidence="1">Uncharacterized protein</fullName>
    </submittedName>
</protein>
<organism evidence="1 2">
    <name type="scientific">Dryococelus australis</name>
    <dbReference type="NCBI Taxonomy" id="614101"/>
    <lineage>
        <taxon>Eukaryota</taxon>
        <taxon>Metazoa</taxon>
        <taxon>Ecdysozoa</taxon>
        <taxon>Arthropoda</taxon>
        <taxon>Hexapoda</taxon>
        <taxon>Insecta</taxon>
        <taxon>Pterygota</taxon>
        <taxon>Neoptera</taxon>
        <taxon>Polyneoptera</taxon>
        <taxon>Phasmatodea</taxon>
        <taxon>Verophasmatodea</taxon>
        <taxon>Anareolatae</taxon>
        <taxon>Phasmatidae</taxon>
        <taxon>Eurycanthinae</taxon>
        <taxon>Dryococelus</taxon>
    </lineage>
</organism>
<reference evidence="1 2" key="1">
    <citation type="submission" date="2023-02" db="EMBL/GenBank/DDBJ databases">
        <title>LHISI_Scaffold_Assembly.</title>
        <authorList>
            <person name="Stuart O.P."/>
            <person name="Cleave R."/>
            <person name="Magrath M.J.L."/>
            <person name="Mikheyev A.S."/>
        </authorList>
    </citation>
    <scope>NUCLEOTIDE SEQUENCE [LARGE SCALE GENOMIC DNA]</scope>
    <source>
        <strain evidence="1">Daus_M_001</strain>
        <tissue evidence="1">Leg muscle</tissue>
    </source>
</reference>
<name>A0ABQ9GZK1_9NEOP</name>
<evidence type="ECO:0000313" key="1">
    <source>
        <dbReference type="EMBL" id="KAJ8877468.1"/>
    </source>
</evidence>
<evidence type="ECO:0000313" key="2">
    <source>
        <dbReference type="Proteomes" id="UP001159363"/>
    </source>
</evidence>
<gene>
    <name evidence="1" type="ORF">PR048_021923</name>
</gene>